<dbReference type="CDD" id="cd09731">
    <property type="entry name" value="Cse2_I-E"/>
    <property type="match status" value="1"/>
</dbReference>
<dbReference type="GeneID" id="93980898"/>
<accession>A0A7W3NMD6</accession>
<organism evidence="2 3">
    <name type="scientific">Streptomyces murinus</name>
    <dbReference type="NCBI Taxonomy" id="33900"/>
    <lineage>
        <taxon>Bacteria</taxon>
        <taxon>Bacillati</taxon>
        <taxon>Actinomycetota</taxon>
        <taxon>Actinomycetes</taxon>
        <taxon>Kitasatosporales</taxon>
        <taxon>Streptomycetaceae</taxon>
        <taxon>Streptomyces</taxon>
    </lineage>
</organism>
<evidence type="ECO:0000313" key="2">
    <source>
        <dbReference type="EMBL" id="MBA9053180.1"/>
    </source>
</evidence>
<name>A0A7W3NMD6_STRMR</name>
<gene>
    <name evidence="2" type="ORF">HDA42_002358</name>
</gene>
<dbReference type="InterPro" id="IPR038287">
    <property type="entry name" value="Cse2_sf"/>
</dbReference>
<dbReference type="Proteomes" id="UP000577386">
    <property type="component" value="Unassembled WGS sequence"/>
</dbReference>
<feature type="compositionally biased region" description="Low complexity" evidence="1">
    <location>
        <begin position="1"/>
        <end position="10"/>
    </location>
</feature>
<keyword evidence="3" id="KW-1185">Reference proteome</keyword>
<evidence type="ECO:0000256" key="1">
    <source>
        <dbReference type="SAM" id="MobiDB-lite"/>
    </source>
</evidence>
<feature type="region of interest" description="Disordered" evidence="1">
    <location>
        <begin position="82"/>
        <end position="109"/>
    </location>
</feature>
<dbReference type="NCBIfam" id="TIGR02548">
    <property type="entry name" value="casB_cse2"/>
    <property type="match status" value="1"/>
</dbReference>
<feature type="region of interest" description="Disordered" evidence="1">
    <location>
        <begin position="246"/>
        <end position="285"/>
    </location>
</feature>
<dbReference type="Gene3D" id="1.10.520.40">
    <property type="entry name" value="CRISPR-associated protein Cse2"/>
    <property type="match status" value="1"/>
</dbReference>
<sequence length="285" mass="31363">MTTTTGTAGTDRPAGRREQHAPSLVRTATGRTVSRLQGGYRKDSPAAVAAVARLRREVGRDVHASPTNWGLDHLEALTELRERRSAEDEDPTRHLVAGGQRRQEAREDREDRAVHLAVTLWALHQQSLRDEPMHVPGWSLGRSVRRLAEGKSSGPGLPAQRTGDEEAQESTGYTPVEDVSAAIRKRFVRIGTSSDLETLGRRLREMVLLLHGARIPLDYSDLADQIYRWQYETGRVEVRRRWGRDFHRAHRSGRGEEGGTGAGDDTGSPADSPTGSDASAAVDAD</sequence>
<dbReference type="InterPro" id="IPR013382">
    <property type="entry name" value="CRISPR-assoc_prot_Cse2"/>
</dbReference>
<dbReference type="EMBL" id="JACJIJ010000002">
    <property type="protein sequence ID" value="MBA9053180.1"/>
    <property type="molecule type" value="Genomic_DNA"/>
</dbReference>
<dbReference type="Pfam" id="PF09485">
    <property type="entry name" value="CRISPR_Cse2"/>
    <property type="match status" value="1"/>
</dbReference>
<feature type="region of interest" description="Disordered" evidence="1">
    <location>
        <begin position="149"/>
        <end position="174"/>
    </location>
</feature>
<proteinExistence type="predicted"/>
<dbReference type="AlphaFoldDB" id="A0A7W3NMD6"/>
<comment type="caution">
    <text evidence="2">The sequence shown here is derived from an EMBL/GenBank/DDBJ whole genome shotgun (WGS) entry which is preliminary data.</text>
</comment>
<reference evidence="2 3" key="1">
    <citation type="submission" date="2020-08" db="EMBL/GenBank/DDBJ databases">
        <title>Sequencing the genomes of 1000 actinobacteria strains.</title>
        <authorList>
            <person name="Klenk H.-P."/>
        </authorList>
    </citation>
    <scope>NUCLEOTIDE SEQUENCE [LARGE SCALE GENOMIC DNA]</scope>
    <source>
        <strain evidence="2 3">DSM 41827</strain>
    </source>
</reference>
<evidence type="ECO:0000313" key="3">
    <source>
        <dbReference type="Proteomes" id="UP000577386"/>
    </source>
</evidence>
<protein>
    <submittedName>
        <fullName evidence="2">CRISPR system Cascade subunit CasB</fullName>
    </submittedName>
</protein>
<feature type="region of interest" description="Disordered" evidence="1">
    <location>
        <begin position="1"/>
        <end position="32"/>
    </location>
</feature>
<dbReference type="RefSeq" id="WP_182775468.1">
    <property type="nucleotide sequence ID" value="NZ_BAAAHW010000008.1"/>
</dbReference>